<reference evidence="2 3" key="1">
    <citation type="journal article" date="2015" name="Environ. Microbiol.">
        <title>Genome analyses suggest the presence of polyploidy and recent human-driven expansions in eight global populations of the honeybee pathogen Nosema ceranae.</title>
        <authorList>
            <person name="Pelin A."/>
            <person name="Selman M."/>
            <person name="Aris-Brosou S."/>
            <person name="Farinelli L."/>
            <person name="Corradi N."/>
        </authorList>
    </citation>
    <scope>NUCLEOTIDE SEQUENCE [LARGE SCALE GENOMIC DNA]</scope>
    <source>
        <strain evidence="2 3">PA08 1199</strain>
    </source>
</reference>
<evidence type="ECO:0000256" key="1">
    <source>
        <dbReference type="SAM" id="MobiDB-lite"/>
    </source>
</evidence>
<accession>A0A0F9WSQ3</accession>
<comment type="caution">
    <text evidence="2">The sequence shown here is derived from an EMBL/GenBank/DDBJ whole genome shotgun (WGS) entry which is preliminary data.</text>
</comment>
<evidence type="ECO:0000313" key="3">
    <source>
        <dbReference type="Proteomes" id="UP000034350"/>
    </source>
</evidence>
<protein>
    <submittedName>
        <fullName evidence="2">Uncharacterized protein</fullName>
    </submittedName>
</protein>
<dbReference type="AlphaFoldDB" id="A0A0F9WSQ3"/>
<dbReference type="EMBL" id="JPQZ01000010">
    <property type="protein sequence ID" value="KKO75868.1"/>
    <property type="molecule type" value="Genomic_DNA"/>
</dbReference>
<dbReference type="GeneID" id="36318407"/>
<dbReference type="VEuPathDB" id="MicrosporidiaDB:NCER_102322"/>
<sequence>MNNSHNHQQQENHRINRGSHKSTIPHEVNKPFKLHQFSLASGASIVENFLSSGRLPAVPATSMMKSM</sequence>
<gene>
    <name evidence="2" type="ORF">AAJ76_1000027437</name>
</gene>
<dbReference type="Proteomes" id="UP000034350">
    <property type="component" value="Unassembled WGS sequence"/>
</dbReference>
<name>A0A0F9WSQ3_9MICR</name>
<proteinExistence type="predicted"/>
<evidence type="ECO:0000313" key="2">
    <source>
        <dbReference type="EMBL" id="KKO75868.1"/>
    </source>
</evidence>
<organism evidence="2 3">
    <name type="scientific">Vairimorpha ceranae</name>
    <dbReference type="NCBI Taxonomy" id="40302"/>
    <lineage>
        <taxon>Eukaryota</taxon>
        <taxon>Fungi</taxon>
        <taxon>Fungi incertae sedis</taxon>
        <taxon>Microsporidia</taxon>
        <taxon>Nosematidae</taxon>
        <taxon>Vairimorpha</taxon>
    </lineage>
</organism>
<keyword evidence="3" id="KW-1185">Reference proteome</keyword>
<dbReference type="VEuPathDB" id="MicrosporidiaDB:AAJ76_1000027437"/>
<feature type="region of interest" description="Disordered" evidence="1">
    <location>
        <begin position="1"/>
        <end position="25"/>
    </location>
</feature>
<dbReference type="RefSeq" id="XP_024331610.1">
    <property type="nucleotide sequence ID" value="XM_024473513.1"/>
</dbReference>